<reference evidence="2" key="1">
    <citation type="journal article" date="2015" name="Nat. Genet.">
        <title>The genome and transcriptome of the zoonotic hookworm Ancylostoma ceylanicum identify infection-specific gene families.</title>
        <authorList>
            <person name="Schwarz E.M."/>
            <person name="Hu Y."/>
            <person name="Antoshechkin I."/>
            <person name="Miller M.M."/>
            <person name="Sternberg P.W."/>
            <person name="Aroian R.V."/>
        </authorList>
    </citation>
    <scope>NUCLEOTIDE SEQUENCE</scope>
    <source>
        <strain evidence="2">HY135</strain>
    </source>
</reference>
<accession>A0A016W371</accession>
<evidence type="ECO:0000313" key="1">
    <source>
        <dbReference type="EMBL" id="EYC34021.1"/>
    </source>
</evidence>
<dbReference type="EMBL" id="JARK01001337">
    <property type="protein sequence ID" value="EYC34021.1"/>
    <property type="molecule type" value="Genomic_DNA"/>
</dbReference>
<organism evidence="1 2">
    <name type="scientific">Ancylostoma ceylanicum</name>
    <dbReference type="NCBI Taxonomy" id="53326"/>
    <lineage>
        <taxon>Eukaryota</taxon>
        <taxon>Metazoa</taxon>
        <taxon>Ecdysozoa</taxon>
        <taxon>Nematoda</taxon>
        <taxon>Chromadorea</taxon>
        <taxon>Rhabditida</taxon>
        <taxon>Rhabditina</taxon>
        <taxon>Rhabditomorpha</taxon>
        <taxon>Strongyloidea</taxon>
        <taxon>Ancylostomatidae</taxon>
        <taxon>Ancylostomatinae</taxon>
        <taxon>Ancylostoma</taxon>
    </lineage>
</organism>
<dbReference type="OrthoDB" id="5800121at2759"/>
<name>A0A016W371_9BILA</name>
<comment type="caution">
    <text evidence="1">The sequence shown here is derived from an EMBL/GenBank/DDBJ whole genome shotgun (WGS) entry which is preliminary data.</text>
</comment>
<proteinExistence type="predicted"/>
<dbReference type="AlphaFoldDB" id="A0A016W371"/>
<dbReference type="Proteomes" id="UP000024635">
    <property type="component" value="Unassembled WGS sequence"/>
</dbReference>
<sequence length="69" mass="7952">MDGRCHACRPQPQREDLKFAIAHILDKLRESRLKWHSHVLRAEEDTICKAGVVLEVPRKRPKGWPNNGG</sequence>
<keyword evidence="2" id="KW-1185">Reference proteome</keyword>
<evidence type="ECO:0000313" key="2">
    <source>
        <dbReference type="Proteomes" id="UP000024635"/>
    </source>
</evidence>
<gene>
    <name evidence="1" type="primary">Acey_s0001.g202</name>
    <name evidence="1" type="ORF">Y032_0001g202</name>
</gene>
<protein>
    <submittedName>
        <fullName evidence="1">Uncharacterized protein</fullName>
    </submittedName>
</protein>